<keyword evidence="4" id="KW-0498">Mitosis</keyword>
<evidence type="ECO:0000256" key="2">
    <source>
        <dbReference type="ARBA" id="ARBA00016066"/>
    </source>
</evidence>
<evidence type="ECO:0000256" key="3">
    <source>
        <dbReference type="ARBA" id="ARBA00022618"/>
    </source>
</evidence>
<dbReference type="STRING" id="105231.A0A1Y1HUF4"/>
<dbReference type="InterPro" id="IPR037679">
    <property type="entry name" value="Apc5"/>
</dbReference>
<dbReference type="GO" id="GO:0005680">
    <property type="term" value="C:anaphase-promoting complex"/>
    <property type="evidence" value="ECO:0000318"/>
    <property type="project" value="GO_Central"/>
</dbReference>
<evidence type="ECO:0000313" key="9">
    <source>
        <dbReference type="EMBL" id="GAQ80167.1"/>
    </source>
</evidence>
<feature type="domain" description="Anaphase-promoting complex subunit 5" evidence="8">
    <location>
        <begin position="274"/>
        <end position="373"/>
    </location>
</feature>
<dbReference type="GO" id="GO:0045842">
    <property type="term" value="P:positive regulation of mitotic metaphase/anaphase transition"/>
    <property type="evidence" value="ECO:0000318"/>
    <property type="project" value="GO_Central"/>
</dbReference>
<dbReference type="InterPro" id="IPR026000">
    <property type="entry name" value="Apc5_dom"/>
</dbReference>
<accession>A0A1Y1HUF4</accession>
<evidence type="ECO:0000259" key="8">
    <source>
        <dbReference type="Pfam" id="PF12862"/>
    </source>
</evidence>
<dbReference type="Pfam" id="PF12862">
    <property type="entry name" value="ANAPC5"/>
    <property type="match status" value="1"/>
</dbReference>
<dbReference type="EMBL" id="DF236997">
    <property type="protein sequence ID" value="GAQ80167.1"/>
    <property type="molecule type" value="Genomic_DNA"/>
</dbReference>
<keyword evidence="5" id="KW-0833">Ubl conjugation pathway</keyword>
<reference evidence="9 10" key="1">
    <citation type="journal article" date="2014" name="Nat. Commun.">
        <title>Klebsormidium flaccidum genome reveals primary factors for plant terrestrial adaptation.</title>
        <authorList>
            <person name="Hori K."/>
            <person name="Maruyama F."/>
            <person name="Fujisawa T."/>
            <person name="Togashi T."/>
            <person name="Yamamoto N."/>
            <person name="Seo M."/>
            <person name="Sato S."/>
            <person name="Yamada T."/>
            <person name="Mori H."/>
            <person name="Tajima N."/>
            <person name="Moriyama T."/>
            <person name="Ikeuchi M."/>
            <person name="Watanabe M."/>
            <person name="Wada H."/>
            <person name="Kobayashi K."/>
            <person name="Saito M."/>
            <person name="Masuda T."/>
            <person name="Sasaki-Sekimoto Y."/>
            <person name="Mashiguchi K."/>
            <person name="Awai K."/>
            <person name="Shimojima M."/>
            <person name="Masuda S."/>
            <person name="Iwai M."/>
            <person name="Nobusawa T."/>
            <person name="Narise T."/>
            <person name="Kondo S."/>
            <person name="Saito H."/>
            <person name="Sato R."/>
            <person name="Murakawa M."/>
            <person name="Ihara Y."/>
            <person name="Oshima-Yamada Y."/>
            <person name="Ohtaka K."/>
            <person name="Satoh M."/>
            <person name="Sonobe K."/>
            <person name="Ishii M."/>
            <person name="Ohtani R."/>
            <person name="Kanamori-Sato M."/>
            <person name="Honoki R."/>
            <person name="Miyazaki D."/>
            <person name="Mochizuki H."/>
            <person name="Umetsu J."/>
            <person name="Higashi K."/>
            <person name="Shibata D."/>
            <person name="Kamiya Y."/>
            <person name="Sato N."/>
            <person name="Nakamura Y."/>
            <person name="Tabata S."/>
            <person name="Ida S."/>
            <person name="Kurokawa K."/>
            <person name="Ohta H."/>
        </authorList>
    </citation>
    <scope>NUCLEOTIDE SEQUENCE [LARGE SCALE GENOMIC DNA]</scope>
    <source>
        <strain evidence="9 10">NIES-2285</strain>
    </source>
</reference>
<keyword evidence="3" id="KW-0132">Cell division</keyword>
<evidence type="ECO:0000256" key="7">
    <source>
        <dbReference type="SAM" id="MobiDB-lite"/>
    </source>
</evidence>
<protein>
    <recommendedName>
        <fullName evidence="2">Anaphase-promoting complex subunit 5</fullName>
    </recommendedName>
</protein>
<comment type="similarity">
    <text evidence="1">Belongs to the APC5 family.</text>
</comment>
<evidence type="ECO:0000256" key="4">
    <source>
        <dbReference type="ARBA" id="ARBA00022776"/>
    </source>
</evidence>
<feature type="region of interest" description="Disordered" evidence="7">
    <location>
        <begin position="162"/>
        <end position="206"/>
    </location>
</feature>
<dbReference type="GO" id="GO:0031145">
    <property type="term" value="P:anaphase-promoting complex-dependent catabolic process"/>
    <property type="evidence" value="ECO:0000318"/>
    <property type="project" value="GO_Central"/>
</dbReference>
<keyword evidence="10" id="KW-1185">Reference proteome</keyword>
<evidence type="ECO:0000256" key="5">
    <source>
        <dbReference type="ARBA" id="ARBA00022786"/>
    </source>
</evidence>
<evidence type="ECO:0000313" key="10">
    <source>
        <dbReference type="Proteomes" id="UP000054558"/>
    </source>
</evidence>
<organism evidence="9 10">
    <name type="scientific">Klebsormidium nitens</name>
    <name type="common">Green alga</name>
    <name type="synonym">Ulothrix nitens</name>
    <dbReference type="NCBI Taxonomy" id="105231"/>
    <lineage>
        <taxon>Eukaryota</taxon>
        <taxon>Viridiplantae</taxon>
        <taxon>Streptophyta</taxon>
        <taxon>Klebsormidiophyceae</taxon>
        <taxon>Klebsormidiales</taxon>
        <taxon>Klebsormidiaceae</taxon>
        <taxon>Klebsormidium</taxon>
    </lineage>
</organism>
<dbReference type="Proteomes" id="UP000054558">
    <property type="component" value="Unassembled WGS sequence"/>
</dbReference>
<evidence type="ECO:0000256" key="6">
    <source>
        <dbReference type="ARBA" id="ARBA00023306"/>
    </source>
</evidence>
<keyword evidence="6" id="KW-0131">Cell cycle</keyword>
<dbReference type="GO" id="GO:0051301">
    <property type="term" value="P:cell division"/>
    <property type="evidence" value="ECO:0007669"/>
    <property type="project" value="UniProtKB-KW"/>
</dbReference>
<feature type="compositionally biased region" description="Acidic residues" evidence="7">
    <location>
        <begin position="180"/>
        <end position="193"/>
    </location>
</feature>
<dbReference type="PANTHER" id="PTHR12830:SF9">
    <property type="entry name" value="ANAPHASE-PROMOTING COMPLEX SUBUNIT 5"/>
    <property type="match status" value="1"/>
</dbReference>
<dbReference type="GO" id="GO:0070979">
    <property type="term" value="P:protein K11-linked ubiquitination"/>
    <property type="evidence" value="ECO:0000318"/>
    <property type="project" value="GO_Central"/>
</dbReference>
<dbReference type="OMA" id="YAPRSHM"/>
<gene>
    <name evidence="9" type="ORF">KFL_000480080</name>
</gene>
<evidence type="ECO:0000256" key="1">
    <source>
        <dbReference type="ARBA" id="ARBA00007450"/>
    </source>
</evidence>
<name>A0A1Y1HUF4_KLENI</name>
<feature type="compositionally biased region" description="Basic and acidic residues" evidence="7">
    <location>
        <begin position="194"/>
        <end position="206"/>
    </location>
</feature>
<dbReference type="PANTHER" id="PTHR12830">
    <property type="entry name" value="ANAPHASE-PROMOTING COMPLEX SUBUNIT 5"/>
    <property type="match status" value="1"/>
</dbReference>
<dbReference type="OrthoDB" id="2504561at2759"/>
<dbReference type="AlphaFoldDB" id="A0A1Y1HUF4"/>
<proteinExistence type="inferred from homology"/>
<sequence>MAQQVTPYQVALCILTDAYVKPDPEQNLPLGQDLCLFLVREALSSASFQEPPLPLLLQRLHAAVPAEDALPLQDYLVSRLALATCPDDLFQFFVKIRELLSTSGPPGEVLDEEAILLQPGSALGIFVRRVLLAFNSLSFEATCRLLTNISAYCRYSGSPTADSLAPANAQPEPAMASAPESDDEYPEDEDEFEEAQRSGRPPLRDAGFRRAFGKRVRSLRTAGTAVRPSKQVEAFLQEQADAIEREVGCGSVAAMDAQLSELERLAPGFPKVQYVRYLAHMHAGDVPAATDALHRYFDYGTGQDGSALTAEGGAKGQTGRFQNALLNLGSMHVHFGHAAEATQALNAAVRVAQQSSDDVCLAHALASLCHLLAEAPSPGTAPGAPAAGGDQRGPAEAHRQQLLLLLRTCFRRAHELRLPHLVAFSRLALARFDMQHVRLLPTGLPSLPAAGPLGTDPVEVCRLLRSSSLLLLDAIGSSPALPSAAPSGVRGSLSLAASASGLGDSLSRAPSQLAASFSVGADGLGSGPGKKPSMAAAAVARMAGTAHLLKATAWDLYASAPLAHASTLVHAACYDDVASADDLCLAACQLASQAAAARGPTGGLRVLAAATARPKLAAAAGQAVNRRLRIAALRLQHDQALHRGDLRAAEEAVAELAALACGPGAEAELCVDAGLRHAAVLVAGQRFEEAAAAGAAVHSLAVAAGLQLDAVRALLLLAKVHLAAGAPAAGLPYALSGLTLARAFHLDLHAARATLTLAELALLRGPAHAHSAIRQIQRVLPVVLAHGSLELRADTHFALARAWLAALKPQQGKQSPAVVLEPLQAAFEAYRDLEAKPVCRKVLLLTALYLNTLGWTKQRDQVAQLCRTFMENHHQNL</sequence>